<keyword evidence="1" id="KW-0489">Methyltransferase</keyword>
<dbReference type="Gene3D" id="3.40.50.150">
    <property type="entry name" value="Vaccinia Virus protein VP39"/>
    <property type="match status" value="1"/>
</dbReference>
<dbReference type="EMBL" id="CACVAW010000010">
    <property type="protein sequence ID" value="CAA6803170.1"/>
    <property type="molecule type" value="Genomic_DNA"/>
</dbReference>
<dbReference type="GO" id="GO:0032259">
    <property type="term" value="P:methylation"/>
    <property type="evidence" value="ECO:0007669"/>
    <property type="project" value="UniProtKB-KW"/>
</dbReference>
<dbReference type="SUPFAM" id="SSF53335">
    <property type="entry name" value="S-adenosyl-L-methionine-dependent methyltransferases"/>
    <property type="match status" value="1"/>
</dbReference>
<accession>A0A6S6S127</accession>
<dbReference type="Pfam" id="PF13489">
    <property type="entry name" value="Methyltransf_23"/>
    <property type="match status" value="1"/>
</dbReference>
<dbReference type="GO" id="GO:0008168">
    <property type="term" value="F:methyltransferase activity"/>
    <property type="evidence" value="ECO:0007669"/>
    <property type="project" value="UniProtKB-KW"/>
</dbReference>
<proteinExistence type="predicted"/>
<name>A0A6S6S127_9BACT</name>
<organism evidence="1">
    <name type="scientific">uncultured Campylobacterales bacterium</name>
    <dbReference type="NCBI Taxonomy" id="352960"/>
    <lineage>
        <taxon>Bacteria</taxon>
        <taxon>Pseudomonadati</taxon>
        <taxon>Campylobacterota</taxon>
        <taxon>Epsilonproteobacteria</taxon>
        <taxon>Campylobacterales</taxon>
        <taxon>environmental samples</taxon>
    </lineage>
</organism>
<evidence type="ECO:0000313" key="1">
    <source>
        <dbReference type="EMBL" id="CAA6803170.1"/>
    </source>
</evidence>
<dbReference type="InterPro" id="IPR029063">
    <property type="entry name" value="SAM-dependent_MTases_sf"/>
</dbReference>
<reference evidence="1" key="1">
    <citation type="submission" date="2020-01" db="EMBL/GenBank/DDBJ databases">
        <authorList>
            <person name="Meier V. D."/>
            <person name="Meier V D."/>
        </authorList>
    </citation>
    <scope>NUCLEOTIDE SEQUENCE</scope>
    <source>
        <strain evidence="1">HLG_WM_MAG_12</strain>
    </source>
</reference>
<dbReference type="AlphaFoldDB" id="A0A6S6S127"/>
<protein>
    <submittedName>
        <fullName evidence="1">Methyltransferase associated with DUF414</fullName>
    </submittedName>
</protein>
<sequence>MNECKICENKTRELKDIKKSLTYFRCNSCGFTSLDEKNIVDKNTEKKHYEKHENSFEDLGYVKMFEDFVDVAVKPLGAIQTALEFGCGFAPVLCSLLEKRGITVHKYDYYFHPVKIYENKKYDLITSTEVFEHLKDPLITFDLLTKCLSEDGYLVLMTKFTLNNDQEFLKWWYRRDITHISFFTPKSFEVIASKFGLKVLKTINENIVVFKKL</sequence>
<gene>
    <name evidence="1" type="ORF">HELGO_WM2634</name>
</gene>
<keyword evidence="1" id="KW-0808">Transferase</keyword>